<reference evidence="17" key="1">
    <citation type="submission" date="2021-05" db="EMBL/GenBank/DDBJ databases">
        <authorList>
            <person name="Pietrasiak N."/>
            <person name="Ward R."/>
            <person name="Stajich J.E."/>
            <person name="Kurbessoian T."/>
        </authorList>
    </citation>
    <scope>NUCLEOTIDE SEQUENCE</scope>
    <source>
        <strain evidence="17">CPER-KK1</strain>
    </source>
</reference>
<dbReference type="SUPFAM" id="SSF55874">
    <property type="entry name" value="ATPase domain of HSP90 chaperone/DNA topoisomerase II/histidine kinase"/>
    <property type="match status" value="1"/>
</dbReference>
<accession>A0A951PPI8</accession>
<comment type="catalytic activity">
    <reaction evidence="1">
        <text>ATP + protein L-histidine = ADP + protein N-phospho-L-histidine.</text>
        <dbReference type="EC" id="2.7.13.3"/>
    </reaction>
</comment>
<evidence type="ECO:0000256" key="8">
    <source>
        <dbReference type="ARBA" id="ARBA00022692"/>
    </source>
</evidence>
<keyword evidence="6" id="KW-0597">Phosphoprotein</keyword>
<name>A0A951PPI8_9CYAN</name>
<dbReference type="Gene3D" id="3.30.565.10">
    <property type="entry name" value="Histidine kinase-like ATPase, C-terminal domain"/>
    <property type="match status" value="1"/>
</dbReference>
<evidence type="ECO:0000259" key="14">
    <source>
        <dbReference type="PROSITE" id="PS50046"/>
    </source>
</evidence>
<dbReference type="CDD" id="cd00082">
    <property type="entry name" value="HisKA"/>
    <property type="match status" value="1"/>
</dbReference>
<evidence type="ECO:0000256" key="6">
    <source>
        <dbReference type="ARBA" id="ARBA00022553"/>
    </source>
</evidence>
<dbReference type="SUPFAM" id="SSF55781">
    <property type="entry name" value="GAF domain-like"/>
    <property type="match status" value="1"/>
</dbReference>
<comment type="similarity">
    <text evidence="3">In the N-terminal section; belongs to the phytochrome family.</text>
</comment>
<dbReference type="InterPro" id="IPR016132">
    <property type="entry name" value="Phyto_chromo_attachment"/>
</dbReference>
<protein>
    <recommendedName>
        <fullName evidence="4">histidine kinase</fullName>
        <ecNumber evidence="4">2.7.13.3</ecNumber>
    </recommendedName>
</protein>
<feature type="transmembrane region" description="Helical" evidence="13">
    <location>
        <begin position="315"/>
        <end position="335"/>
    </location>
</feature>
<dbReference type="PANTHER" id="PTHR43304:SF1">
    <property type="entry name" value="PAC DOMAIN-CONTAINING PROTEIN"/>
    <property type="match status" value="1"/>
</dbReference>
<dbReference type="InterPro" id="IPR007895">
    <property type="entry name" value="MASE1"/>
</dbReference>
<dbReference type="Pfam" id="PF00512">
    <property type="entry name" value="HisKA"/>
    <property type="match status" value="1"/>
</dbReference>
<dbReference type="SMART" id="SM00387">
    <property type="entry name" value="HATPase_c"/>
    <property type="match status" value="1"/>
</dbReference>
<feature type="domain" description="Phytochrome chromophore attachment site" evidence="14">
    <location>
        <begin position="503"/>
        <end position="646"/>
    </location>
</feature>
<dbReference type="InterPro" id="IPR004358">
    <property type="entry name" value="Sig_transdc_His_kin-like_C"/>
</dbReference>
<dbReference type="PANTHER" id="PTHR43304">
    <property type="entry name" value="PHYTOCHROME-LIKE PROTEIN CPH1"/>
    <property type="match status" value="1"/>
</dbReference>
<feature type="transmembrane region" description="Helical" evidence="13">
    <location>
        <begin position="156"/>
        <end position="182"/>
    </location>
</feature>
<gene>
    <name evidence="17" type="ORF">KME25_21665</name>
</gene>
<dbReference type="Gene3D" id="1.10.287.130">
    <property type="match status" value="1"/>
</dbReference>
<dbReference type="Pfam" id="PF02518">
    <property type="entry name" value="HATPase_c"/>
    <property type="match status" value="1"/>
</dbReference>
<dbReference type="PROSITE" id="PS50046">
    <property type="entry name" value="PHYTOCHROME_2"/>
    <property type="match status" value="1"/>
</dbReference>
<feature type="transmembrane region" description="Helical" evidence="13">
    <location>
        <begin position="80"/>
        <end position="100"/>
    </location>
</feature>
<evidence type="ECO:0000313" key="18">
    <source>
        <dbReference type="Proteomes" id="UP000753908"/>
    </source>
</evidence>
<dbReference type="Pfam" id="PF08447">
    <property type="entry name" value="PAS_3"/>
    <property type="match status" value="1"/>
</dbReference>
<dbReference type="CDD" id="cd00075">
    <property type="entry name" value="HATPase"/>
    <property type="match status" value="1"/>
</dbReference>
<dbReference type="SUPFAM" id="SSF47384">
    <property type="entry name" value="Homodimeric domain of signal transducing histidine kinase"/>
    <property type="match status" value="1"/>
</dbReference>
<dbReference type="PRINTS" id="PR00344">
    <property type="entry name" value="BCTRLSENSOR"/>
</dbReference>
<organism evidence="17 18">
    <name type="scientific">Symplocastrum torsivum CPER-KK1</name>
    <dbReference type="NCBI Taxonomy" id="450513"/>
    <lineage>
        <taxon>Bacteria</taxon>
        <taxon>Bacillati</taxon>
        <taxon>Cyanobacteriota</taxon>
        <taxon>Cyanophyceae</taxon>
        <taxon>Oscillatoriophycideae</taxon>
        <taxon>Oscillatoriales</taxon>
        <taxon>Microcoleaceae</taxon>
        <taxon>Symplocastrum</taxon>
    </lineage>
</organism>
<keyword evidence="12 13" id="KW-0472">Membrane</keyword>
<dbReference type="EC" id="2.7.13.3" evidence="4"/>
<evidence type="ECO:0000313" key="17">
    <source>
        <dbReference type="EMBL" id="MBW4547024.1"/>
    </source>
</evidence>
<dbReference type="Pfam" id="PF05231">
    <property type="entry name" value="MASE1"/>
    <property type="match status" value="1"/>
</dbReference>
<dbReference type="InterPro" id="IPR036097">
    <property type="entry name" value="HisK_dim/P_sf"/>
</dbReference>
<evidence type="ECO:0000256" key="9">
    <source>
        <dbReference type="ARBA" id="ARBA00022777"/>
    </source>
</evidence>
<evidence type="ECO:0000256" key="2">
    <source>
        <dbReference type="ARBA" id="ARBA00004651"/>
    </source>
</evidence>
<dbReference type="InterPro" id="IPR013655">
    <property type="entry name" value="PAS_fold_3"/>
</dbReference>
<dbReference type="PROSITE" id="PS50112">
    <property type="entry name" value="PAS"/>
    <property type="match status" value="1"/>
</dbReference>
<dbReference type="InterPro" id="IPR052162">
    <property type="entry name" value="Sensor_kinase/Photoreceptor"/>
</dbReference>
<dbReference type="PROSITE" id="PS50109">
    <property type="entry name" value="HIS_KIN"/>
    <property type="match status" value="1"/>
</dbReference>
<evidence type="ECO:0000256" key="12">
    <source>
        <dbReference type="ARBA" id="ARBA00023136"/>
    </source>
</evidence>
<dbReference type="GO" id="GO:0000155">
    <property type="term" value="F:phosphorelay sensor kinase activity"/>
    <property type="evidence" value="ECO:0007669"/>
    <property type="project" value="InterPro"/>
</dbReference>
<dbReference type="Gene3D" id="3.30.450.40">
    <property type="match status" value="1"/>
</dbReference>
<feature type="transmembrane region" description="Helical" evidence="13">
    <location>
        <begin position="268"/>
        <end position="294"/>
    </location>
</feature>
<dbReference type="InterPro" id="IPR005467">
    <property type="entry name" value="His_kinase_dom"/>
</dbReference>
<dbReference type="Gene3D" id="2.10.70.100">
    <property type="match status" value="1"/>
</dbReference>
<dbReference type="InterPro" id="IPR003661">
    <property type="entry name" value="HisK_dim/P_dom"/>
</dbReference>
<dbReference type="InterPro" id="IPR003594">
    <property type="entry name" value="HATPase_dom"/>
</dbReference>
<feature type="domain" description="Histidine kinase" evidence="15">
    <location>
        <begin position="698"/>
        <end position="914"/>
    </location>
</feature>
<keyword evidence="11" id="KW-0902">Two-component regulatory system</keyword>
<feature type="transmembrane region" description="Helical" evidence="13">
    <location>
        <begin position="12"/>
        <end position="38"/>
    </location>
</feature>
<comment type="subcellular location">
    <subcellularLocation>
        <location evidence="2">Cell membrane</location>
        <topology evidence="2">Multi-pass membrane protein</topology>
    </subcellularLocation>
</comment>
<proteinExistence type="inferred from homology"/>
<evidence type="ECO:0000256" key="13">
    <source>
        <dbReference type="SAM" id="Phobius"/>
    </source>
</evidence>
<reference evidence="17" key="2">
    <citation type="journal article" date="2022" name="Microbiol. Resour. Announc.">
        <title>Metagenome Sequencing to Explore Phylogenomics of Terrestrial Cyanobacteria.</title>
        <authorList>
            <person name="Ward R.D."/>
            <person name="Stajich J.E."/>
            <person name="Johansen J.R."/>
            <person name="Huntemann M."/>
            <person name="Clum A."/>
            <person name="Foster B."/>
            <person name="Foster B."/>
            <person name="Roux S."/>
            <person name="Palaniappan K."/>
            <person name="Varghese N."/>
            <person name="Mukherjee S."/>
            <person name="Reddy T.B.K."/>
            <person name="Daum C."/>
            <person name="Copeland A."/>
            <person name="Chen I.A."/>
            <person name="Ivanova N.N."/>
            <person name="Kyrpides N.C."/>
            <person name="Shapiro N."/>
            <person name="Eloe-Fadrosh E.A."/>
            <person name="Pietrasiak N."/>
        </authorList>
    </citation>
    <scope>NUCLEOTIDE SEQUENCE</scope>
    <source>
        <strain evidence="17">CPER-KK1</strain>
    </source>
</reference>
<feature type="transmembrane region" description="Helical" evidence="13">
    <location>
        <begin position="121"/>
        <end position="150"/>
    </location>
</feature>
<keyword evidence="9" id="KW-0418">Kinase</keyword>
<dbReference type="EMBL" id="JAHHIF010000034">
    <property type="protein sequence ID" value="MBW4547024.1"/>
    <property type="molecule type" value="Genomic_DNA"/>
</dbReference>
<dbReference type="SUPFAM" id="SSF55785">
    <property type="entry name" value="PYP-like sensor domain (PAS domain)"/>
    <property type="match status" value="1"/>
</dbReference>
<dbReference type="Proteomes" id="UP000753908">
    <property type="component" value="Unassembled WGS sequence"/>
</dbReference>
<keyword evidence="10 13" id="KW-1133">Transmembrane helix</keyword>
<keyword evidence="8 13" id="KW-0812">Transmembrane</keyword>
<dbReference type="CDD" id="cd00130">
    <property type="entry name" value="PAS"/>
    <property type="match status" value="1"/>
</dbReference>
<evidence type="ECO:0000256" key="1">
    <source>
        <dbReference type="ARBA" id="ARBA00000085"/>
    </source>
</evidence>
<sequence length="925" mass="103825">MLQGRWSFKYYWRYFTAIGSLSVVYFVTAQLAFSILNLNVGPSPLWPPAGMALAAIVLQGRSVWPGVALGAFFFARSLGVSWVVAGSLGFSSALQAVIGAELLRRMRFHPSLERLQDVMQLVVLGAAVSPLVNASISTLIGCLGGTVALANWQRNLWIFWLGDWIGILVVTPLFLVLSYLIWDFKWSIANIFSWGIFRKGQNRSKSRNLAVIPHPTSPSPHSHRKEIQYGLEAVICFSLLCFISWFVFGSKTGAGIAQYPLEYLAFPFVVWAALRFAQIGAIASSLIVCSFAIWGAARGVGPFMTKAENTYQAILFLHGFMGVITITALVLAAAGSERALAVKLLKEREASLANAQRLAQLGNWDFFEVCQGRYLPQQQLRWSDQLYRLFGFPPKAFEPSWEAFFQVVHPADRQRVGQAIQGALSENKPYSIEYRIVWPDCSERVVSEQSEINRCGITGTVQDITDRQQVETQLREAAERVREAAERHRLLGEMAMRIRRSLNLDQILNTTVAEVRQFLQADRVFIAQIDIVKSNSQTSLRGSVIAESVDPFYPSLRSLIIDDEASLQEWRSVFEQSRIRVIEDTSAIALSPQQARYYTQYHIRSVLAVPILVGDELYGGLVVNQCQESRQWQPWEIDWLTSLATQVAIAIQQAELYRQITELNTHLESQVEERTQELSAKMTELQELNHLKDVFLQAVSHDLRTSLLGMSMVLKNLHQSAGETVTITRSLIERMMTCSDRQLSLINSLLEDHFNEERELDLQCEPLQFNTLIQNLAADYSTKLAQNQATLTYTLPEDIPLIPADPQQLRRVLDNLLINALKHNPLGVNLTLQVTVENQMVRCILQDDGVGMSQQQQKSLFKLYIRGLHTEHLTGIGLGLYQCRQIINAHGGQIGVISTPGTGSTFWFTLPLSSSTVLQLQSASI</sequence>
<evidence type="ECO:0000256" key="7">
    <source>
        <dbReference type="ARBA" id="ARBA00022679"/>
    </source>
</evidence>
<evidence type="ECO:0000256" key="3">
    <source>
        <dbReference type="ARBA" id="ARBA00006402"/>
    </source>
</evidence>
<dbReference type="SMART" id="SM00065">
    <property type="entry name" value="GAF"/>
    <property type="match status" value="1"/>
</dbReference>
<dbReference type="GO" id="GO:0005886">
    <property type="term" value="C:plasma membrane"/>
    <property type="evidence" value="ECO:0007669"/>
    <property type="project" value="UniProtKB-SubCell"/>
</dbReference>
<evidence type="ECO:0000259" key="15">
    <source>
        <dbReference type="PROSITE" id="PS50109"/>
    </source>
</evidence>
<keyword evidence="7" id="KW-0808">Transferase</keyword>
<evidence type="ECO:0000256" key="10">
    <source>
        <dbReference type="ARBA" id="ARBA00022989"/>
    </source>
</evidence>
<dbReference type="InterPro" id="IPR003018">
    <property type="entry name" value="GAF"/>
</dbReference>
<comment type="caution">
    <text evidence="17">The sequence shown here is derived from an EMBL/GenBank/DDBJ whole genome shotgun (WGS) entry which is preliminary data.</text>
</comment>
<feature type="transmembrane region" description="Helical" evidence="13">
    <location>
        <begin position="229"/>
        <end position="248"/>
    </location>
</feature>
<dbReference type="InterPro" id="IPR036890">
    <property type="entry name" value="HATPase_C_sf"/>
</dbReference>
<evidence type="ECO:0000256" key="5">
    <source>
        <dbReference type="ARBA" id="ARBA00022475"/>
    </source>
</evidence>
<dbReference type="SMART" id="SM00388">
    <property type="entry name" value="HisKA"/>
    <property type="match status" value="1"/>
</dbReference>
<dbReference type="AlphaFoldDB" id="A0A951PPI8"/>
<feature type="domain" description="PAS" evidence="16">
    <location>
        <begin position="382"/>
        <end position="427"/>
    </location>
</feature>
<evidence type="ECO:0000256" key="4">
    <source>
        <dbReference type="ARBA" id="ARBA00012438"/>
    </source>
</evidence>
<dbReference type="InterPro" id="IPR029016">
    <property type="entry name" value="GAF-like_dom_sf"/>
</dbReference>
<dbReference type="InterPro" id="IPR000014">
    <property type="entry name" value="PAS"/>
</dbReference>
<evidence type="ECO:0000259" key="16">
    <source>
        <dbReference type="PROSITE" id="PS50112"/>
    </source>
</evidence>
<dbReference type="Gene3D" id="3.30.450.20">
    <property type="entry name" value="PAS domain"/>
    <property type="match status" value="1"/>
</dbReference>
<evidence type="ECO:0000256" key="11">
    <source>
        <dbReference type="ARBA" id="ARBA00023012"/>
    </source>
</evidence>
<keyword evidence="5" id="KW-1003">Cell membrane</keyword>
<dbReference type="InterPro" id="IPR035965">
    <property type="entry name" value="PAS-like_dom_sf"/>
</dbReference>
<dbReference type="Pfam" id="PF01590">
    <property type="entry name" value="GAF"/>
    <property type="match status" value="1"/>
</dbReference>